<organism evidence="2 3">
    <name type="scientific">Jimgerdemannia flammicorona</name>
    <dbReference type="NCBI Taxonomy" id="994334"/>
    <lineage>
        <taxon>Eukaryota</taxon>
        <taxon>Fungi</taxon>
        <taxon>Fungi incertae sedis</taxon>
        <taxon>Mucoromycota</taxon>
        <taxon>Mucoromycotina</taxon>
        <taxon>Endogonomycetes</taxon>
        <taxon>Endogonales</taxon>
        <taxon>Endogonaceae</taxon>
        <taxon>Jimgerdemannia</taxon>
    </lineage>
</organism>
<dbReference type="AlphaFoldDB" id="A0A433Q9P7"/>
<reference evidence="2 3" key="1">
    <citation type="journal article" date="2018" name="New Phytol.">
        <title>Phylogenomics of Endogonaceae and evolution of mycorrhizas within Mucoromycota.</title>
        <authorList>
            <person name="Chang Y."/>
            <person name="Desiro A."/>
            <person name="Na H."/>
            <person name="Sandor L."/>
            <person name="Lipzen A."/>
            <person name="Clum A."/>
            <person name="Barry K."/>
            <person name="Grigoriev I.V."/>
            <person name="Martin F.M."/>
            <person name="Stajich J.E."/>
            <person name="Smith M.E."/>
            <person name="Bonito G."/>
            <person name="Spatafora J.W."/>
        </authorList>
    </citation>
    <scope>NUCLEOTIDE SEQUENCE [LARGE SCALE GENOMIC DNA]</scope>
    <source>
        <strain evidence="2 3">AD002</strain>
    </source>
</reference>
<name>A0A433Q9P7_9FUNG</name>
<protein>
    <submittedName>
        <fullName evidence="2">Uncharacterized protein</fullName>
    </submittedName>
</protein>
<dbReference type="Proteomes" id="UP000274822">
    <property type="component" value="Unassembled WGS sequence"/>
</dbReference>
<comment type="caution">
    <text evidence="2">The sequence shown here is derived from an EMBL/GenBank/DDBJ whole genome shotgun (WGS) entry which is preliminary data.</text>
</comment>
<evidence type="ECO:0000256" key="1">
    <source>
        <dbReference type="SAM" id="MobiDB-lite"/>
    </source>
</evidence>
<dbReference type="EMBL" id="RBNJ01010301">
    <property type="protein sequence ID" value="RUS26507.1"/>
    <property type="molecule type" value="Genomic_DNA"/>
</dbReference>
<keyword evidence="3" id="KW-1185">Reference proteome</keyword>
<feature type="region of interest" description="Disordered" evidence="1">
    <location>
        <begin position="1"/>
        <end position="21"/>
    </location>
</feature>
<sequence>MCAVSTSEALPTRTRPHPSPTCTYASLSFSRLHDGEPGMSDDEDHLTEPASRPVLSAMMQTQMSIQPVTNVMVDDLFEYDDVGSSYLPDIDEEDLKIPSPSWSSVATRGSDYWKTLWMDLLVPAYHLDVVSGLRGACCRRVPMSCPVH</sequence>
<accession>A0A433Q9P7</accession>
<feature type="non-terminal residue" evidence="2">
    <location>
        <position position="148"/>
    </location>
</feature>
<evidence type="ECO:0000313" key="2">
    <source>
        <dbReference type="EMBL" id="RUS26507.1"/>
    </source>
</evidence>
<proteinExistence type="predicted"/>
<gene>
    <name evidence="2" type="ORF">BC938DRAFT_470677</name>
</gene>
<evidence type="ECO:0000313" key="3">
    <source>
        <dbReference type="Proteomes" id="UP000274822"/>
    </source>
</evidence>